<dbReference type="CDD" id="cd04301">
    <property type="entry name" value="NAT_SF"/>
    <property type="match status" value="1"/>
</dbReference>
<dbReference type="Gene3D" id="3.40.630.30">
    <property type="match status" value="1"/>
</dbReference>
<dbReference type="SUPFAM" id="SSF55729">
    <property type="entry name" value="Acyl-CoA N-acyltransferases (Nat)"/>
    <property type="match status" value="1"/>
</dbReference>
<dbReference type="PROSITE" id="PS51186">
    <property type="entry name" value="GNAT"/>
    <property type="match status" value="1"/>
</dbReference>
<keyword evidence="5" id="KW-1185">Reference proteome</keyword>
<dbReference type="EMBL" id="JAPDDR010000016">
    <property type="protein sequence ID" value="MCW1916559.1"/>
    <property type="molecule type" value="Genomic_DNA"/>
</dbReference>
<name>A0ABT3GAP8_9BACT</name>
<feature type="domain" description="N-acetyltransferase" evidence="3">
    <location>
        <begin position="14"/>
        <end position="167"/>
    </location>
</feature>
<reference evidence="4" key="1">
    <citation type="submission" date="2022-10" db="EMBL/GenBank/DDBJ databases">
        <title>Luteolibacter sp. GHJ8, whole genome shotgun sequencing project.</title>
        <authorList>
            <person name="Zhao G."/>
            <person name="Shen L."/>
        </authorList>
    </citation>
    <scope>NUCLEOTIDE SEQUENCE</scope>
    <source>
        <strain evidence="4">GHJ8</strain>
    </source>
</reference>
<evidence type="ECO:0000313" key="5">
    <source>
        <dbReference type="Proteomes" id="UP001165653"/>
    </source>
</evidence>
<dbReference type="Proteomes" id="UP001165653">
    <property type="component" value="Unassembled WGS sequence"/>
</dbReference>
<keyword evidence="1" id="KW-0808">Transferase</keyword>
<evidence type="ECO:0000259" key="3">
    <source>
        <dbReference type="PROSITE" id="PS51186"/>
    </source>
</evidence>
<dbReference type="InterPro" id="IPR016181">
    <property type="entry name" value="Acyl_CoA_acyltransferase"/>
</dbReference>
<proteinExistence type="predicted"/>
<protein>
    <submittedName>
        <fullName evidence="4">GNAT family N-acetyltransferase</fullName>
    </submittedName>
</protein>
<dbReference type="Pfam" id="PF00583">
    <property type="entry name" value="Acetyltransf_1"/>
    <property type="match status" value="1"/>
</dbReference>
<accession>A0ABT3GAP8</accession>
<dbReference type="PANTHER" id="PTHR43072:SF23">
    <property type="entry name" value="UPF0039 PROTEIN C11D3.02C"/>
    <property type="match status" value="1"/>
</dbReference>
<dbReference type="PANTHER" id="PTHR43072">
    <property type="entry name" value="N-ACETYLTRANSFERASE"/>
    <property type="match status" value="1"/>
</dbReference>
<organism evidence="4 5">
    <name type="scientific">Luteolibacter rhizosphaerae</name>
    <dbReference type="NCBI Taxonomy" id="2989719"/>
    <lineage>
        <taxon>Bacteria</taxon>
        <taxon>Pseudomonadati</taxon>
        <taxon>Verrucomicrobiota</taxon>
        <taxon>Verrucomicrobiia</taxon>
        <taxon>Verrucomicrobiales</taxon>
        <taxon>Verrucomicrobiaceae</taxon>
        <taxon>Luteolibacter</taxon>
    </lineage>
</organism>
<evidence type="ECO:0000256" key="2">
    <source>
        <dbReference type="ARBA" id="ARBA00023315"/>
    </source>
</evidence>
<gene>
    <name evidence="4" type="ORF">OJ996_23430</name>
</gene>
<comment type="caution">
    <text evidence="4">The sequence shown here is derived from an EMBL/GenBank/DDBJ whole genome shotgun (WGS) entry which is preliminary data.</text>
</comment>
<dbReference type="InterPro" id="IPR000182">
    <property type="entry name" value="GNAT_dom"/>
</dbReference>
<evidence type="ECO:0000313" key="4">
    <source>
        <dbReference type="EMBL" id="MCW1916559.1"/>
    </source>
</evidence>
<sequence length="173" mass="19236">MNLIRCTQERHAGTILEILNEAILNSTALFDYQPRKPEAMVAWFEAKERGGYPVIGVESGDGKLMGFASYGSFRAWPAYKYSVEHSVYVHRDHRGRGLGRILMRELISAAEEQGYHAMIGGIEAGNAGSIALHESLAFTHAGTIREAGFKFGRWLDLSFYQLILRTPAEPCDG</sequence>
<dbReference type="RefSeq" id="WP_264516138.1">
    <property type="nucleotide sequence ID" value="NZ_JAPDDR010000016.1"/>
</dbReference>
<evidence type="ECO:0000256" key="1">
    <source>
        <dbReference type="ARBA" id="ARBA00022679"/>
    </source>
</evidence>
<keyword evidence="2" id="KW-0012">Acyltransferase</keyword>